<evidence type="ECO:0000313" key="3">
    <source>
        <dbReference type="EMBL" id="CAD2141407.1"/>
    </source>
</evidence>
<sequence>MRLLSQQILIFTKISILLFIQFQKVFPTNGKSISGEDILQMAQCYVDADYQKAKIPGDGITEMEEVLEPHYTFGNYINGCIKIKDIFANIFASSGLDKWIVEMKKELKEEYESKIRSFAKIGISERIDISEFDSENEAKFNYWKQNSEERLKEIFVEKNYLEFKKWLEGKTKKENKKSERISGSDSKSSEDESKELKDTESEKVFKNLEKYNFWLKNLEENPENFKKIYIKEIELAFNYWRRRTNHFGIFLKAAYLKFAKVFIDKLKNAVSNIQNKKLFRALTSISHRMKIEIFGNIAFGKYFFKKDKSHFDSFYKALNKMEKFLEKIKVNIKNLSKNVPKFPKVNKVIWVVRHSERLDNDEEERNKAEGDACFNYNGRKFMLDNSPLSDEGKLKASRLNKVFANIPIKEIFVSPYERTIETSLYLLGYNKIEKDSIKKENNKIKVKTISKEIKNNDLKIKLEPGFIEKLSQCGENSTGYEECKELAKHHKGLNCEYKPIFTREKAESFKEKENRRWDIACIPRLKEVFTQLLKNNAGKTKLIKKSKKEEKGEANEWLSPGEENAEHIVIVSHGMVISSLEQMVSGRYTNVPQASIMKIVELEEEKKDQKKQGKLNVKTSLDENGKLKNLRMIFSNVTTHLNEKGRHGYYLY</sequence>
<evidence type="ECO:0000256" key="2">
    <source>
        <dbReference type="SAM" id="SignalP"/>
    </source>
</evidence>
<dbReference type="SUPFAM" id="SSF53254">
    <property type="entry name" value="Phosphoglycerate mutase-like"/>
    <property type="match status" value="1"/>
</dbReference>
<evidence type="ECO:0000256" key="1">
    <source>
        <dbReference type="SAM" id="Coils"/>
    </source>
</evidence>
<dbReference type="CDD" id="cd07067">
    <property type="entry name" value="HP_PGM_like"/>
    <property type="match status" value="1"/>
</dbReference>
<name>A0A6V7U0S4_MELEN</name>
<dbReference type="InterPro" id="IPR051710">
    <property type="entry name" value="Phosphatase_SH3-domain"/>
</dbReference>
<dbReference type="InterPro" id="IPR013078">
    <property type="entry name" value="His_Pase_superF_clade-1"/>
</dbReference>
<keyword evidence="2" id="KW-0732">Signal</keyword>
<protein>
    <submittedName>
        <fullName evidence="3">Uncharacterized protein</fullName>
    </submittedName>
</protein>
<dbReference type="OrthoDB" id="5900469at2759"/>
<dbReference type="PANTHER" id="PTHR16469:SF27">
    <property type="entry name" value="UBIQUITIN-ASSOCIATED AND SH3 DOMAIN-CONTAINING BA-RELATED"/>
    <property type="match status" value="1"/>
</dbReference>
<dbReference type="Proteomes" id="UP000580250">
    <property type="component" value="Unassembled WGS sequence"/>
</dbReference>
<keyword evidence="1" id="KW-0175">Coiled coil</keyword>
<gene>
    <name evidence="3" type="ORF">MENT_LOCUS6841</name>
</gene>
<comment type="caution">
    <text evidence="3">The sequence shown here is derived from an EMBL/GenBank/DDBJ whole genome shotgun (WGS) entry which is preliminary data.</text>
</comment>
<feature type="signal peptide" evidence="2">
    <location>
        <begin position="1"/>
        <end position="30"/>
    </location>
</feature>
<dbReference type="Gene3D" id="3.40.50.1240">
    <property type="entry name" value="Phosphoglycerate mutase-like"/>
    <property type="match status" value="1"/>
</dbReference>
<evidence type="ECO:0000313" key="4">
    <source>
        <dbReference type="Proteomes" id="UP000580250"/>
    </source>
</evidence>
<proteinExistence type="predicted"/>
<dbReference type="AlphaFoldDB" id="A0A6V7U0S4"/>
<dbReference type="GO" id="GO:0016791">
    <property type="term" value="F:phosphatase activity"/>
    <property type="evidence" value="ECO:0007669"/>
    <property type="project" value="UniProtKB-ARBA"/>
</dbReference>
<dbReference type="Pfam" id="PF00300">
    <property type="entry name" value="His_Phos_1"/>
    <property type="match status" value="1"/>
</dbReference>
<reference evidence="3 4" key="1">
    <citation type="submission" date="2020-08" db="EMBL/GenBank/DDBJ databases">
        <authorList>
            <person name="Koutsovoulos G."/>
            <person name="Danchin GJ E."/>
        </authorList>
    </citation>
    <scope>NUCLEOTIDE SEQUENCE [LARGE SCALE GENOMIC DNA]</scope>
</reference>
<dbReference type="InterPro" id="IPR029033">
    <property type="entry name" value="His_PPase_superfam"/>
</dbReference>
<dbReference type="EMBL" id="CAJEWN010000027">
    <property type="protein sequence ID" value="CAD2141407.1"/>
    <property type="molecule type" value="Genomic_DNA"/>
</dbReference>
<feature type="chain" id="PRO_5028213708" evidence="2">
    <location>
        <begin position="31"/>
        <end position="652"/>
    </location>
</feature>
<dbReference type="PANTHER" id="PTHR16469">
    <property type="entry name" value="UBIQUITIN-ASSOCIATED AND SH3 DOMAIN-CONTAINING BA-RELATED"/>
    <property type="match status" value="1"/>
</dbReference>
<accession>A0A6V7U0S4</accession>
<feature type="coiled-coil region" evidence="1">
    <location>
        <begin position="318"/>
        <end position="371"/>
    </location>
</feature>
<organism evidence="3 4">
    <name type="scientific">Meloidogyne enterolobii</name>
    <name type="common">Root-knot nematode worm</name>
    <name type="synonym">Meloidogyne mayaguensis</name>
    <dbReference type="NCBI Taxonomy" id="390850"/>
    <lineage>
        <taxon>Eukaryota</taxon>
        <taxon>Metazoa</taxon>
        <taxon>Ecdysozoa</taxon>
        <taxon>Nematoda</taxon>
        <taxon>Chromadorea</taxon>
        <taxon>Rhabditida</taxon>
        <taxon>Tylenchina</taxon>
        <taxon>Tylenchomorpha</taxon>
        <taxon>Tylenchoidea</taxon>
        <taxon>Meloidogynidae</taxon>
        <taxon>Meloidogyninae</taxon>
        <taxon>Meloidogyne</taxon>
    </lineage>
</organism>